<gene>
    <name evidence="1" type="ORF">Prudu_005631</name>
</gene>
<protein>
    <submittedName>
        <fullName evidence="1">Histone superfamily protein</fullName>
    </submittedName>
</protein>
<dbReference type="AlphaFoldDB" id="A0A4Y1QY32"/>
<evidence type="ECO:0000313" key="1">
    <source>
        <dbReference type="EMBL" id="BBG96742.1"/>
    </source>
</evidence>
<dbReference type="EMBL" id="AP019298">
    <property type="protein sequence ID" value="BBG96742.1"/>
    <property type="molecule type" value="Genomic_DNA"/>
</dbReference>
<sequence>MYTESGCESSAFNTRKVFSEYHNVPMDTHKVFTALVQWDSCRSPSVIHNREQPFVNPSSSHLFNLYPKAPDNCEAPNPSLLSFEILPALCLVDLVEPMLL</sequence>
<proteinExistence type="predicted"/>
<organism evidence="1">
    <name type="scientific">Prunus dulcis</name>
    <name type="common">Almond</name>
    <name type="synonym">Amygdalus dulcis</name>
    <dbReference type="NCBI Taxonomy" id="3755"/>
    <lineage>
        <taxon>Eukaryota</taxon>
        <taxon>Viridiplantae</taxon>
        <taxon>Streptophyta</taxon>
        <taxon>Embryophyta</taxon>
        <taxon>Tracheophyta</taxon>
        <taxon>Spermatophyta</taxon>
        <taxon>Magnoliopsida</taxon>
        <taxon>eudicotyledons</taxon>
        <taxon>Gunneridae</taxon>
        <taxon>Pentapetalae</taxon>
        <taxon>rosids</taxon>
        <taxon>fabids</taxon>
        <taxon>Rosales</taxon>
        <taxon>Rosaceae</taxon>
        <taxon>Amygdaloideae</taxon>
        <taxon>Amygdaleae</taxon>
        <taxon>Prunus</taxon>
    </lineage>
</organism>
<accession>A0A4Y1QY32</accession>
<name>A0A4Y1QY32_PRUDU</name>
<reference evidence="1" key="1">
    <citation type="journal article" date="2019" name="Science">
        <title>Mutation of a bHLH transcription factor allowed almond domestication.</title>
        <authorList>
            <person name="Sanchez-Perez R."/>
            <person name="Pavan S."/>
            <person name="Mazzeo R."/>
            <person name="Moldovan C."/>
            <person name="Aiese Cigliano R."/>
            <person name="Del Cueto J."/>
            <person name="Ricciardi F."/>
            <person name="Lotti C."/>
            <person name="Ricciardi L."/>
            <person name="Dicenta F."/>
            <person name="Lopez-Marques R.L."/>
            <person name="Lindberg Moller B."/>
        </authorList>
    </citation>
    <scope>NUCLEOTIDE SEQUENCE</scope>
</reference>